<dbReference type="PANTHER" id="PTHR23502:SF7">
    <property type="entry name" value="DRUG_PROTON ANTIPORTER YHK8-RELATED"/>
    <property type="match status" value="1"/>
</dbReference>
<keyword evidence="2 5" id="KW-0812">Transmembrane</keyword>
<dbReference type="GO" id="GO:0005886">
    <property type="term" value="C:plasma membrane"/>
    <property type="evidence" value="ECO:0007669"/>
    <property type="project" value="TreeGrafter"/>
</dbReference>
<dbReference type="InParanoid" id="C4JFE2"/>
<evidence type="ECO:0000256" key="3">
    <source>
        <dbReference type="ARBA" id="ARBA00022989"/>
    </source>
</evidence>
<dbReference type="GO" id="GO:0022857">
    <property type="term" value="F:transmembrane transporter activity"/>
    <property type="evidence" value="ECO:0007669"/>
    <property type="project" value="InterPro"/>
</dbReference>
<proteinExistence type="predicted"/>
<evidence type="ECO:0000313" key="6">
    <source>
        <dbReference type="EMBL" id="EEP76107.1"/>
    </source>
</evidence>
<dbReference type="OrthoDB" id="3561359at2759"/>
<evidence type="ECO:0000256" key="5">
    <source>
        <dbReference type="SAM" id="Phobius"/>
    </source>
</evidence>
<evidence type="ECO:0000256" key="4">
    <source>
        <dbReference type="ARBA" id="ARBA00023136"/>
    </source>
</evidence>
<gene>
    <name evidence="6" type="ORF">UREG_00956</name>
</gene>
<evidence type="ECO:0000256" key="2">
    <source>
        <dbReference type="ARBA" id="ARBA00022692"/>
    </source>
</evidence>
<evidence type="ECO:0008006" key="8">
    <source>
        <dbReference type="Google" id="ProtNLM"/>
    </source>
</evidence>
<dbReference type="SUPFAM" id="SSF103473">
    <property type="entry name" value="MFS general substrate transporter"/>
    <property type="match status" value="1"/>
</dbReference>
<feature type="transmembrane region" description="Helical" evidence="5">
    <location>
        <begin position="169"/>
        <end position="188"/>
    </location>
</feature>
<keyword evidence="3 5" id="KW-1133">Transmembrane helix</keyword>
<dbReference type="PANTHER" id="PTHR23502">
    <property type="entry name" value="MAJOR FACILITATOR SUPERFAMILY"/>
    <property type="match status" value="1"/>
</dbReference>
<name>C4JFE2_UNCRE</name>
<dbReference type="OMA" id="FYERMAL"/>
<protein>
    <recommendedName>
        <fullName evidence="8">Major facilitator superfamily (MFS) profile domain-containing protein</fullName>
    </recommendedName>
</protein>
<dbReference type="EMBL" id="CH476615">
    <property type="protein sequence ID" value="EEP76107.1"/>
    <property type="molecule type" value="Genomic_DNA"/>
</dbReference>
<dbReference type="AlphaFoldDB" id="C4JFE2"/>
<organism evidence="6 7">
    <name type="scientific">Uncinocarpus reesii (strain UAMH 1704)</name>
    <dbReference type="NCBI Taxonomy" id="336963"/>
    <lineage>
        <taxon>Eukaryota</taxon>
        <taxon>Fungi</taxon>
        <taxon>Dikarya</taxon>
        <taxon>Ascomycota</taxon>
        <taxon>Pezizomycotina</taxon>
        <taxon>Eurotiomycetes</taxon>
        <taxon>Eurotiomycetidae</taxon>
        <taxon>Onygenales</taxon>
        <taxon>Onygenaceae</taxon>
        <taxon>Uncinocarpus</taxon>
    </lineage>
</organism>
<dbReference type="GeneID" id="8441775"/>
<dbReference type="Proteomes" id="UP000002058">
    <property type="component" value="Unassembled WGS sequence"/>
</dbReference>
<dbReference type="Pfam" id="PF07690">
    <property type="entry name" value="MFS_1"/>
    <property type="match status" value="1"/>
</dbReference>
<keyword evidence="4 5" id="KW-0472">Membrane</keyword>
<dbReference type="Gene3D" id="1.20.1250.20">
    <property type="entry name" value="MFS general substrate transporter like domains"/>
    <property type="match status" value="1"/>
</dbReference>
<dbReference type="eggNOG" id="KOG0255">
    <property type="taxonomic scope" value="Eukaryota"/>
</dbReference>
<feature type="transmembrane region" description="Helical" evidence="5">
    <location>
        <begin position="122"/>
        <end position="149"/>
    </location>
</feature>
<dbReference type="RefSeq" id="XP_002541440.1">
    <property type="nucleotide sequence ID" value="XM_002541394.1"/>
</dbReference>
<keyword evidence="7" id="KW-1185">Reference proteome</keyword>
<dbReference type="KEGG" id="ure:UREG_00956"/>
<dbReference type="HOGENOM" id="CLU_1267737_0_0_1"/>
<feature type="transmembrane region" description="Helical" evidence="5">
    <location>
        <begin position="54"/>
        <end position="75"/>
    </location>
</feature>
<dbReference type="VEuPathDB" id="FungiDB:UREG_00956"/>
<reference evidence="7" key="1">
    <citation type="journal article" date="2009" name="Genome Res.">
        <title>Comparative genomic analyses of the human fungal pathogens Coccidioides and their relatives.</title>
        <authorList>
            <person name="Sharpton T.J."/>
            <person name="Stajich J.E."/>
            <person name="Rounsley S.D."/>
            <person name="Gardner M.J."/>
            <person name="Wortman J.R."/>
            <person name="Jordar V.S."/>
            <person name="Maiti R."/>
            <person name="Kodira C.D."/>
            <person name="Neafsey D.E."/>
            <person name="Zeng Q."/>
            <person name="Hung C.-Y."/>
            <person name="McMahan C."/>
            <person name="Muszewska A."/>
            <person name="Grynberg M."/>
            <person name="Mandel M.A."/>
            <person name="Kellner E.M."/>
            <person name="Barker B.M."/>
            <person name="Galgiani J.N."/>
            <person name="Orbach M.J."/>
            <person name="Kirkland T.N."/>
            <person name="Cole G.T."/>
            <person name="Henn M.R."/>
            <person name="Birren B.W."/>
            <person name="Taylor J.W."/>
        </authorList>
    </citation>
    <scope>NUCLEOTIDE SEQUENCE [LARGE SCALE GENOMIC DNA]</scope>
    <source>
        <strain evidence="7">UAMH 1704</strain>
    </source>
</reference>
<dbReference type="InterPro" id="IPR036259">
    <property type="entry name" value="MFS_trans_sf"/>
</dbReference>
<comment type="subcellular location">
    <subcellularLocation>
        <location evidence="1">Membrane</location>
        <topology evidence="1">Multi-pass membrane protein</topology>
    </subcellularLocation>
</comment>
<accession>C4JFE2</accession>
<dbReference type="InterPro" id="IPR011701">
    <property type="entry name" value="MFS"/>
</dbReference>
<sequence length="218" mass="24571">MVIARFFNGMSGSAFLSVAGGTVGDIFERHQLAAPMMVYTASPFMGPEIGPLHWVYYVLLMWGGAVAVSIILFVPETYHPVLLRRKAVSRRKQTGDDRWIAPIEKLDKSLVKTVLRSVYRPMLLLVFEPMCLNLCVFSAILLGILYLFFGAFQLVFSTIYGFELWQVGVSFLGLLVGMAIGTASDPIWSRNYGRLTRKRQQAVGREEFEPEWRLPPGE</sequence>
<evidence type="ECO:0000313" key="7">
    <source>
        <dbReference type="Proteomes" id="UP000002058"/>
    </source>
</evidence>
<evidence type="ECO:0000256" key="1">
    <source>
        <dbReference type="ARBA" id="ARBA00004141"/>
    </source>
</evidence>